<evidence type="ECO:0000313" key="2">
    <source>
        <dbReference type="Proteomes" id="UP001165590"/>
    </source>
</evidence>
<dbReference type="Proteomes" id="UP001165590">
    <property type="component" value="Unassembled WGS sequence"/>
</dbReference>
<protein>
    <submittedName>
        <fullName evidence="1">Uncharacterized protein</fullName>
    </submittedName>
</protein>
<accession>A0ABT3UYQ4</accession>
<keyword evidence="2" id="KW-1185">Reference proteome</keyword>
<comment type="caution">
    <text evidence="1">The sequence shown here is derived from an EMBL/GenBank/DDBJ whole genome shotgun (WGS) entry which is preliminary data.</text>
</comment>
<reference evidence="1" key="1">
    <citation type="journal article" date="2022" name="bioRxiv">
        <title>Discovery and biosynthetic assessment of Streptomyces ortus sp nov. isolated from a deep-sea sponge.</title>
        <authorList>
            <person name="Williams S.E."/>
        </authorList>
    </citation>
    <scope>NUCLEOTIDE SEQUENCE</scope>
    <source>
        <strain evidence="1">A15ISP2-DRY2</strain>
    </source>
</reference>
<dbReference type="RefSeq" id="WP_267024932.1">
    <property type="nucleotide sequence ID" value="NZ_JAIFZO010000002.1"/>
</dbReference>
<name>A0ABT3UYQ4_9ACTN</name>
<proteinExistence type="predicted"/>
<gene>
    <name evidence="1" type="ORF">K3769_03300</name>
</gene>
<evidence type="ECO:0000313" key="1">
    <source>
        <dbReference type="EMBL" id="MCX4231814.1"/>
    </source>
</evidence>
<sequence>MIVRRFADKDDELARHLVRRLNAPLDWPEGAGLNTGQVAEIASAAACDVSYNQAANGHLANLFAALPLPGTPEGRDFWHALGQAGGDAALYIDPANAGGPFFDRLIEGNEAGITDRVLSFLGELSDQQREAVADVIGSALARGTFTQASPRYIGRLWLRDAETTAWHVLLASRLTYETDDDRQQFLEAWGNA</sequence>
<organism evidence="1 2">
    <name type="scientific">Streptomyces ortus</name>
    <dbReference type="NCBI Taxonomy" id="2867268"/>
    <lineage>
        <taxon>Bacteria</taxon>
        <taxon>Bacillati</taxon>
        <taxon>Actinomycetota</taxon>
        <taxon>Actinomycetes</taxon>
        <taxon>Kitasatosporales</taxon>
        <taxon>Streptomycetaceae</taxon>
        <taxon>Streptomyces</taxon>
    </lineage>
</organism>
<dbReference type="EMBL" id="JAIFZO010000002">
    <property type="protein sequence ID" value="MCX4231814.1"/>
    <property type="molecule type" value="Genomic_DNA"/>
</dbReference>